<accession>A0A2T4DEW2</accession>
<organism evidence="1 2">
    <name type="scientific">Marivirga lumbricoides</name>
    <dbReference type="NCBI Taxonomy" id="1046115"/>
    <lineage>
        <taxon>Bacteria</taxon>
        <taxon>Pseudomonadati</taxon>
        <taxon>Bacteroidota</taxon>
        <taxon>Cytophagia</taxon>
        <taxon>Cytophagales</taxon>
        <taxon>Marivirgaceae</taxon>
        <taxon>Marivirga</taxon>
    </lineage>
</organism>
<name>A0A2T4DEW2_9BACT</name>
<comment type="caution">
    <text evidence="1">The sequence shown here is derived from an EMBL/GenBank/DDBJ whole genome shotgun (WGS) entry which is preliminary data.</text>
</comment>
<evidence type="ECO:0000313" key="1">
    <source>
        <dbReference type="EMBL" id="PTB92391.1"/>
    </source>
</evidence>
<dbReference type="RefSeq" id="WP_188462223.1">
    <property type="nucleotide sequence ID" value="NZ_BAABHU010000004.1"/>
</dbReference>
<proteinExistence type="predicted"/>
<sequence>MAVRNHIGQNHQDVQLTLRWVLADNLIKCLPKQVDQSKLFGFVQGGHQYFSRRELLSVIEKHLTEK</sequence>
<dbReference type="AlphaFoldDB" id="A0A2T4DEW2"/>
<gene>
    <name evidence="1" type="ORF">C9994_14120</name>
</gene>
<reference evidence="1 2" key="1">
    <citation type="submission" date="2018-03" db="EMBL/GenBank/DDBJ databases">
        <title>Cross-interface Injection: A General Nanoliter Liquid Handling Method Applied to Single Cells Genome Amplification Automated Nanoliter Liquid Handling Applied to Single Cell Multiple Displacement Amplification.</title>
        <authorList>
            <person name="Yun J."/>
            <person name="Xu P."/>
            <person name="Xu J."/>
            <person name="Dai X."/>
            <person name="Wang Y."/>
            <person name="Zheng X."/>
            <person name="Cao C."/>
            <person name="Yi Q."/>
            <person name="Zhu Y."/>
            <person name="Wang L."/>
            <person name="Dong Z."/>
            <person name="Huang Y."/>
            <person name="Huang L."/>
            <person name="Du W."/>
        </authorList>
    </citation>
    <scope>NUCLEOTIDE SEQUENCE [LARGE SCALE GENOMIC DNA]</scope>
    <source>
        <strain evidence="1 2">Z-D1-2</strain>
    </source>
</reference>
<dbReference type="Proteomes" id="UP000240608">
    <property type="component" value="Unassembled WGS sequence"/>
</dbReference>
<dbReference type="EMBL" id="PYVU01000232">
    <property type="protein sequence ID" value="PTB92391.1"/>
    <property type="molecule type" value="Genomic_DNA"/>
</dbReference>
<protein>
    <submittedName>
        <fullName evidence="1">Uncharacterized protein</fullName>
    </submittedName>
</protein>
<evidence type="ECO:0000313" key="2">
    <source>
        <dbReference type="Proteomes" id="UP000240608"/>
    </source>
</evidence>